<name>A0A0F9KB08_9ZZZZ</name>
<reference evidence="1" key="1">
    <citation type="journal article" date="2015" name="Nature">
        <title>Complex archaea that bridge the gap between prokaryotes and eukaryotes.</title>
        <authorList>
            <person name="Spang A."/>
            <person name="Saw J.H."/>
            <person name="Jorgensen S.L."/>
            <person name="Zaremba-Niedzwiedzka K."/>
            <person name="Martijn J."/>
            <person name="Lind A.E."/>
            <person name="van Eijk R."/>
            <person name="Schleper C."/>
            <person name="Guy L."/>
            <person name="Ettema T.J."/>
        </authorList>
    </citation>
    <scope>NUCLEOTIDE SEQUENCE</scope>
</reference>
<protein>
    <submittedName>
        <fullName evidence="1">Uncharacterized protein</fullName>
    </submittedName>
</protein>
<comment type="caution">
    <text evidence="1">The sequence shown here is derived from an EMBL/GenBank/DDBJ whole genome shotgun (WGS) entry which is preliminary data.</text>
</comment>
<accession>A0A0F9KB08</accession>
<gene>
    <name evidence="1" type="ORF">LCGC14_1426350</name>
</gene>
<sequence>MFLRHPFLSSSIYKYQWWHYLLIDLDTKGCCTKWEHIKCRMKGHPNGIVYINPGGYEPDTTCKDCGEELG</sequence>
<evidence type="ECO:0000313" key="1">
    <source>
        <dbReference type="EMBL" id="KKM71851.1"/>
    </source>
</evidence>
<proteinExistence type="predicted"/>
<dbReference type="AlphaFoldDB" id="A0A0F9KB08"/>
<dbReference type="EMBL" id="LAZR01009564">
    <property type="protein sequence ID" value="KKM71851.1"/>
    <property type="molecule type" value="Genomic_DNA"/>
</dbReference>
<organism evidence="1">
    <name type="scientific">marine sediment metagenome</name>
    <dbReference type="NCBI Taxonomy" id="412755"/>
    <lineage>
        <taxon>unclassified sequences</taxon>
        <taxon>metagenomes</taxon>
        <taxon>ecological metagenomes</taxon>
    </lineage>
</organism>